<dbReference type="AlphaFoldDB" id="A0A1A6HFB1"/>
<reference evidence="1 2" key="1">
    <citation type="submission" date="2016-06" db="EMBL/GenBank/DDBJ databases">
        <title>The Draft Genome Sequence and Annotation of the Desert Woodrat Neotoma lepida.</title>
        <authorList>
            <person name="Campbell M."/>
            <person name="Oakeson K.F."/>
            <person name="Yandell M."/>
            <person name="Halpert J.R."/>
            <person name="Dearing D."/>
        </authorList>
    </citation>
    <scope>NUCLEOTIDE SEQUENCE [LARGE SCALE GENOMIC DNA]</scope>
    <source>
        <strain evidence="1">417</strain>
        <tissue evidence="1">Liver</tissue>
    </source>
</reference>
<sequence>MHPIYKEPSGMFKEEYEDKNQVVFARVDYEAVGCFEQKHSDNYRGLERVATVPSFLYLEVFQNQEDTVYKHSLQTIRAFCCRYDIPTGMTYILEKCTEEFIMHLTQLMQLQESET</sequence>
<evidence type="ECO:0000313" key="2">
    <source>
        <dbReference type="Proteomes" id="UP000092124"/>
    </source>
</evidence>
<evidence type="ECO:0000313" key="1">
    <source>
        <dbReference type="EMBL" id="OBS77273.1"/>
    </source>
</evidence>
<gene>
    <name evidence="1" type="ORF">A6R68_16275</name>
</gene>
<dbReference type="Proteomes" id="UP000092124">
    <property type="component" value="Unassembled WGS sequence"/>
</dbReference>
<comment type="caution">
    <text evidence="1">The sequence shown here is derived from an EMBL/GenBank/DDBJ whole genome shotgun (WGS) entry which is preliminary data.</text>
</comment>
<dbReference type="EMBL" id="LZPO01031708">
    <property type="protein sequence ID" value="OBS77273.1"/>
    <property type="molecule type" value="Genomic_DNA"/>
</dbReference>
<proteinExistence type="predicted"/>
<feature type="non-terminal residue" evidence="1">
    <location>
        <position position="115"/>
    </location>
</feature>
<name>A0A1A6HFB1_NEOLE</name>
<dbReference type="OrthoDB" id="294696at2759"/>
<protein>
    <submittedName>
        <fullName evidence="1">Uncharacterized protein</fullName>
    </submittedName>
</protein>
<organism evidence="1 2">
    <name type="scientific">Neotoma lepida</name>
    <name type="common">Desert woodrat</name>
    <dbReference type="NCBI Taxonomy" id="56216"/>
    <lineage>
        <taxon>Eukaryota</taxon>
        <taxon>Metazoa</taxon>
        <taxon>Chordata</taxon>
        <taxon>Craniata</taxon>
        <taxon>Vertebrata</taxon>
        <taxon>Euteleostomi</taxon>
        <taxon>Mammalia</taxon>
        <taxon>Eutheria</taxon>
        <taxon>Euarchontoglires</taxon>
        <taxon>Glires</taxon>
        <taxon>Rodentia</taxon>
        <taxon>Myomorpha</taxon>
        <taxon>Muroidea</taxon>
        <taxon>Cricetidae</taxon>
        <taxon>Neotominae</taxon>
        <taxon>Neotoma</taxon>
    </lineage>
</organism>
<accession>A0A1A6HFB1</accession>
<keyword evidence="2" id="KW-1185">Reference proteome</keyword>